<comment type="caution">
    <text evidence="7">The sequence shown here is derived from an EMBL/GenBank/DDBJ whole genome shotgun (WGS) entry which is preliminary data.</text>
</comment>
<dbReference type="PANTHER" id="PTHR43808:SF17">
    <property type="entry name" value="PEPTIDASE M20"/>
    <property type="match status" value="1"/>
</dbReference>
<dbReference type="PROSITE" id="PS00758">
    <property type="entry name" value="ARGE_DAPE_CPG2_1"/>
    <property type="match status" value="1"/>
</dbReference>
<dbReference type="Pfam" id="PF01546">
    <property type="entry name" value="Peptidase_M20"/>
    <property type="match status" value="1"/>
</dbReference>
<evidence type="ECO:0000259" key="6">
    <source>
        <dbReference type="Pfam" id="PF07687"/>
    </source>
</evidence>
<feature type="region of interest" description="Disordered" evidence="5">
    <location>
        <begin position="120"/>
        <end position="148"/>
    </location>
</feature>
<dbReference type="Gene3D" id="3.40.630.10">
    <property type="entry name" value="Zn peptidases"/>
    <property type="match status" value="2"/>
</dbReference>
<protein>
    <submittedName>
        <fullName evidence="7">Acetylornithine deacetylase/succinyl-diaminopimelate desuccinylase-like protein</fullName>
    </submittedName>
</protein>
<sequence length="479" mass="50912">MPATASAQRRISRLATLTAVHRAFHWLHLHQPQLRQWQLELVRIPAPPFGESARAAWFLSRFQDLGLTNTHLDDAGNALAELAPDAPSSSSPIPSSGASIENVISTEAADSLTVRRAVDFSQSPQLQRTDSRCGIRRDPPHLAQPALASPDRGQINAAPPCILLSAHLDTVFPADTPIDPTEEKDSPRIHAPGICDNAAGLTALLAIAAALRFANITPPIPILFAANVGEEGEGDLRGMRHLFERGPYRTRIASALILEGGGTAAAIHRALGSLRFRVTITGPGGHSWADAGTPNPILLLSKALTEIAALELPTDPLTTFNVGHISGGTSINSIPESASALLDLRSTDPTQLISTATTVHQIFDGIVTAQSTTNTPLKLHIETIGNRPAATLPDDSPLLHTLRAVDRHLSLRTELRLGSTDANIPLSRGIPALALGSGGIGGGIHTLQEWYDPTARETALRRILLTLLDTTQTTANPTH</sequence>
<dbReference type="EMBL" id="JACCCV010000002">
    <property type="protein sequence ID" value="NYF52187.1"/>
    <property type="molecule type" value="Genomic_DNA"/>
</dbReference>
<dbReference type="InterPro" id="IPR002933">
    <property type="entry name" value="Peptidase_M20"/>
</dbReference>
<keyword evidence="2" id="KW-0479">Metal-binding</keyword>
<reference evidence="7 8" key="1">
    <citation type="submission" date="2020-07" db="EMBL/GenBank/DDBJ databases">
        <title>Genomic Encyclopedia of Type Strains, Phase IV (KMG-V): Genome sequencing to study the core and pangenomes of soil and plant-associated prokaryotes.</title>
        <authorList>
            <person name="Whitman W."/>
        </authorList>
    </citation>
    <scope>NUCLEOTIDE SEQUENCE [LARGE SCALE GENOMIC DNA]</scope>
    <source>
        <strain evidence="7 8">M8UP30</strain>
    </source>
</reference>
<dbReference type="InterPro" id="IPR011650">
    <property type="entry name" value="Peptidase_M20_dimer"/>
</dbReference>
<evidence type="ECO:0000256" key="5">
    <source>
        <dbReference type="SAM" id="MobiDB-lite"/>
    </source>
</evidence>
<dbReference type="GO" id="GO:0046872">
    <property type="term" value="F:metal ion binding"/>
    <property type="evidence" value="ECO:0007669"/>
    <property type="project" value="UniProtKB-KW"/>
</dbReference>
<dbReference type="SUPFAM" id="SSF55031">
    <property type="entry name" value="Bacterial exopeptidase dimerisation domain"/>
    <property type="match status" value="1"/>
</dbReference>
<evidence type="ECO:0000256" key="1">
    <source>
        <dbReference type="ARBA" id="ARBA00001947"/>
    </source>
</evidence>
<dbReference type="SUPFAM" id="SSF53187">
    <property type="entry name" value="Zn-dependent exopeptidases"/>
    <property type="match status" value="1"/>
</dbReference>
<dbReference type="InterPro" id="IPR036264">
    <property type="entry name" value="Bact_exopeptidase_dim_dom"/>
</dbReference>
<feature type="compositionally biased region" description="Basic and acidic residues" evidence="5">
    <location>
        <begin position="129"/>
        <end position="140"/>
    </location>
</feature>
<proteinExistence type="predicted"/>
<evidence type="ECO:0000313" key="8">
    <source>
        <dbReference type="Proteomes" id="UP000534186"/>
    </source>
</evidence>
<dbReference type="InterPro" id="IPR050072">
    <property type="entry name" value="Peptidase_M20A"/>
</dbReference>
<keyword evidence="3" id="KW-0378">Hydrolase</keyword>
<feature type="domain" description="Peptidase M20 dimerisation" evidence="6">
    <location>
        <begin position="272"/>
        <end position="361"/>
    </location>
</feature>
<evidence type="ECO:0000313" key="7">
    <source>
        <dbReference type="EMBL" id="NYF52187.1"/>
    </source>
</evidence>
<evidence type="ECO:0000256" key="4">
    <source>
        <dbReference type="ARBA" id="ARBA00022833"/>
    </source>
</evidence>
<dbReference type="AlphaFoldDB" id="A0A7Y9NN16"/>
<dbReference type="Gene3D" id="3.30.70.360">
    <property type="match status" value="1"/>
</dbReference>
<evidence type="ECO:0000256" key="2">
    <source>
        <dbReference type="ARBA" id="ARBA00022723"/>
    </source>
</evidence>
<evidence type="ECO:0000256" key="3">
    <source>
        <dbReference type="ARBA" id="ARBA00022801"/>
    </source>
</evidence>
<dbReference type="Proteomes" id="UP000534186">
    <property type="component" value="Unassembled WGS sequence"/>
</dbReference>
<gene>
    <name evidence="7" type="ORF">HDF12_002586</name>
</gene>
<dbReference type="Pfam" id="PF07687">
    <property type="entry name" value="M20_dimer"/>
    <property type="match status" value="1"/>
</dbReference>
<name>A0A7Y9NN16_9BACT</name>
<comment type="cofactor">
    <cofactor evidence="1">
        <name>Zn(2+)</name>
        <dbReference type="ChEBI" id="CHEBI:29105"/>
    </cofactor>
</comment>
<keyword evidence="4" id="KW-0862">Zinc</keyword>
<dbReference type="PANTHER" id="PTHR43808">
    <property type="entry name" value="ACETYLORNITHINE DEACETYLASE"/>
    <property type="match status" value="1"/>
</dbReference>
<accession>A0A7Y9NN16</accession>
<organism evidence="7 8">
    <name type="scientific">Tunturiibacter lichenicola</name>
    <dbReference type="NCBI Taxonomy" id="2051959"/>
    <lineage>
        <taxon>Bacteria</taxon>
        <taxon>Pseudomonadati</taxon>
        <taxon>Acidobacteriota</taxon>
        <taxon>Terriglobia</taxon>
        <taxon>Terriglobales</taxon>
        <taxon>Acidobacteriaceae</taxon>
        <taxon>Tunturiibacter</taxon>
    </lineage>
</organism>
<dbReference type="GO" id="GO:0016787">
    <property type="term" value="F:hydrolase activity"/>
    <property type="evidence" value="ECO:0007669"/>
    <property type="project" value="UniProtKB-KW"/>
</dbReference>
<dbReference type="InterPro" id="IPR001261">
    <property type="entry name" value="ArgE/DapE_CS"/>
</dbReference>